<dbReference type="HAMAP" id="MF_00154">
    <property type="entry name" value="CyoE_CtaB"/>
    <property type="match status" value="1"/>
</dbReference>
<dbReference type="GO" id="GO:0008495">
    <property type="term" value="F:protoheme IX farnesyltransferase activity"/>
    <property type="evidence" value="ECO:0007669"/>
    <property type="project" value="UniProtKB-UniRule"/>
</dbReference>
<dbReference type="RefSeq" id="WP_245661999.1">
    <property type="nucleotide sequence ID" value="NZ_FMZA01000002.1"/>
</dbReference>
<evidence type="ECO:0000256" key="6">
    <source>
        <dbReference type="ARBA" id="ARBA00022989"/>
    </source>
</evidence>
<dbReference type="InterPro" id="IPR044878">
    <property type="entry name" value="UbiA_sf"/>
</dbReference>
<feature type="transmembrane region" description="Helical" evidence="10">
    <location>
        <begin position="228"/>
        <end position="244"/>
    </location>
</feature>
<gene>
    <name evidence="10" type="primary">ctaB</name>
    <name evidence="11" type="ORF">SAMN04488112_102222</name>
</gene>
<dbReference type="InterPro" id="IPR000537">
    <property type="entry name" value="UbiA_prenyltransferase"/>
</dbReference>
<evidence type="ECO:0000256" key="9">
    <source>
        <dbReference type="ARBA" id="ARBA00047690"/>
    </source>
</evidence>
<organism evidence="11 12">
    <name type="scientific">Melghirimyces thermohalophilus</name>
    <dbReference type="NCBI Taxonomy" id="1236220"/>
    <lineage>
        <taxon>Bacteria</taxon>
        <taxon>Bacillati</taxon>
        <taxon>Bacillota</taxon>
        <taxon>Bacilli</taxon>
        <taxon>Bacillales</taxon>
        <taxon>Thermoactinomycetaceae</taxon>
        <taxon>Melghirimyces</taxon>
    </lineage>
</organism>
<dbReference type="UniPathway" id="UPA00834">
    <property type="reaction ID" value="UER00712"/>
</dbReference>
<comment type="similarity">
    <text evidence="10">Belongs to the UbiA prenyltransferase family. Protoheme IX farnesyltransferase subfamily.</text>
</comment>
<feature type="transmembrane region" description="Helical" evidence="10">
    <location>
        <begin position="179"/>
        <end position="200"/>
    </location>
</feature>
<dbReference type="EC" id="2.5.1.141" evidence="10"/>
<dbReference type="PANTHER" id="PTHR43448:SF2">
    <property type="entry name" value="PROTOHEME IX FARNESYLTRANSFERASE, MITOCHONDRIAL"/>
    <property type="match status" value="1"/>
</dbReference>
<dbReference type="PANTHER" id="PTHR43448">
    <property type="entry name" value="PROTOHEME IX FARNESYLTRANSFERASE, MITOCHONDRIAL"/>
    <property type="match status" value="1"/>
</dbReference>
<dbReference type="CDD" id="cd13957">
    <property type="entry name" value="PT_UbiA_Cox10"/>
    <property type="match status" value="1"/>
</dbReference>
<evidence type="ECO:0000256" key="8">
    <source>
        <dbReference type="ARBA" id="ARBA00023136"/>
    </source>
</evidence>
<name>A0A1G6IFY1_9BACL</name>
<accession>A0A1G6IFY1</accession>
<comment type="subunit">
    <text evidence="10">Interacts with CtaA.</text>
</comment>
<feature type="transmembrane region" description="Helical" evidence="10">
    <location>
        <begin position="55"/>
        <end position="79"/>
    </location>
</feature>
<keyword evidence="7 10" id="KW-0350">Heme biosynthesis</keyword>
<dbReference type="Gene3D" id="1.10.357.140">
    <property type="entry name" value="UbiA prenyltransferase"/>
    <property type="match status" value="1"/>
</dbReference>
<keyword evidence="12" id="KW-1185">Reference proteome</keyword>
<keyword evidence="5 10" id="KW-0812">Transmembrane</keyword>
<evidence type="ECO:0000256" key="10">
    <source>
        <dbReference type="HAMAP-Rule" id="MF_00154"/>
    </source>
</evidence>
<dbReference type="NCBIfam" id="NF003349">
    <property type="entry name" value="PRK04375.1-2"/>
    <property type="match status" value="1"/>
</dbReference>
<feature type="transmembrane region" description="Helical" evidence="10">
    <location>
        <begin position="153"/>
        <end position="173"/>
    </location>
</feature>
<comment type="function">
    <text evidence="10">Converts heme B (protoheme IX) to heme O by substitution of the vinyl group on carbon 2 of heme B porphyrin ring with a hydroxyethyl farnesyl side group.</text>
</comment>
<evidence type="ECO:0000313" key="12">
    <source>
        <dbReference type="Proteomes" id="UP000199387"/>
    </source>
</evidence>
<dbReference type="InterPro" id="IPR006369">
    <property type="entry name" value="Protohaem_IX_farnesylTrfase"/>
</dbReference>
<dbReference type="STRING" id="1236220.SAMN04488112_102222"/>
<keyword evidence="6 10" id="KW-1133">Transmembrane helix</keyword>
<evidence type="ECO:0000313" key="11">
    <source>
        <dbReference type="EMBL" id="SDC05467.1"/>
    </source>
</evidence>
<protein>
    <recommendedName>
        <fullName evidence="10">Protoheme IX farnesyltransferase</fullName>
        <ecNumber evidence="10">2.5.1.141</ecNumber>
    </recommendedName>
    <alternativeName>
        <fullName evidence="10">Heme B farnesyltransferase</fullName>
    </alternativeName>
    <alternativeName>
        <fullName evidence="10">Heme O synthase</fullName>
    </alternativeName>
</protein>
<dbReference type="PROSITE" id="PS00943">
    <property type="entry name" value="UBIA"/>
    <property type="match status" value="1"/>
</dbReference>
<dbReference type="GO" id="GO:0005886">
    <property type="term" value="C:plasma membrane"/>
    <property type="evidence" value="ECO:0007669"/>
    <property type="project" value="UniProtKB-SubCell"/>
</dbReference>
<dbReference type="InterPro" id="IPR030470">
    <property type="entry name" value="UbiA_prenylTrfase_CS"/>
</dbReference>
<feature type="transmembrane region" description="Helical" evidence="10">
    <location>
        <begin position="105"/>
        <end position="123"/>
    </location>
</feature>
<keyword evidence="8 10" id="KW-0472">Membrane</keyword>
<feature type="transmembrane region" description="Helical" evidence="10">
    <location>
        <begin position="283"/>
        <end position="305"/>
    </location>
</feature>
<comment type="subcellular location">
    <subcellularLocation>
        <location evidence="1 10">Cell membrane</location>
        <topology evidence="1 10">Multi-pass membrane protein</topology>
    </subcellularLocation>
</comment>
<evidence type="ECO:0000256" key="4">
    <source>
        <dbReference type="ARBA" id="ARBA00022679"/>
    </source>
</evidence>
<dbReference type="FunFam" id="1.10.357.140:FF:000001">
    <property type="entry name" value="Protoheme IX farnesyltransferase"/>
    <property type="match status" value="1"/>
</dbReference>
<reference evidence="11 12" key="1">
    <citation type="submission" date="2016-10" db="EMBL/GenBank/DDBJ databases">
        <authorList>
            <person name="de Groot N.N."/>
        </authorList>
    </citation>
    <scope>NUCLEOTIDE SEQUENCE [LARGE SCALE GENOMIC DNA]</scope>
    <source>
        <strain evidence="11 12">DSM 45514</strain>
    </source>
</reference>
<dbReference type="NCBIfam" id="NF003348">
    <property type="entry name" value="PRK04375.1-1"/>
    <property type="match status" value="1"/>
</dbReference>
<comment type="catalytic activity">
    <reaction evidence="9 10">
        <text>heme b + (2E,6E)-farnesyl diphosphate + H2O = Fe(II)-heme o + diphosphate</text>
        <dbReference type="Rhea" id="RHEA:28070"/>
        <dbReference type="ChEBI" id="CHEBI:15377"/>
        <dbReference type="ChEBI" id="CHEBI:33019"/>
        <dbReference type="ChEBI" id="CHEBI:60344"/>
        <dbReference type="ChEBI" id="CHEBI:60530"/>
        <dbReference type="ChEBI" id="CHEBI:175763"/>
        <dbReference type="EC" id="2.5.1.141"/>
    </reaction>
</comment>
<proteinExistence type="inferred from homology"/>
<keyword evidence="3 10" id="KW-1003">Cell membrane</keyword>
<dbReference type="GO" id="GO:0048034">
    <property type="term" value="P:heme O biosynthetic process"/>
    <property type="evidence" value="ECO:0007669"/>
    <property type="project" value="UniProtKB-UniRule"/>
</dbReference>
<dbReference type="Pfam" id="PF01040">
    <property type="entry name" value="UbiA"/>
    <property type="match status" value="1"/>
</dbReference>
<feature type="transmembrane region" description="Helical" evidence="10">
    <location>
        <begin position="129"/>
        <end position="146"/>
    </location>
</feature>
<dbReference type="Proteomes" id="UP000199387">
    <property type="component" value="Unassembled WGS sequence"/>
</dbReference>
<evidence type="ECO:0000256" key="1">
    <source>
        <dbReference type="ARBA" id="ARBA00004651"/>
    </source>
</evidence>
<keyword evidence="4 10" id="KW-0808">Transferase</keyword>
<evidence type="ECO:0000256" key="7">
    <source>
        <dbReference type="ARBA" id="ARBA00023133"/>
    </source>
</evidence>
<comment type="pathway">
    <text evidence="2 10">Porphyrin-containing compound metabolism; heme O biosynthesis; heme O from protoheme: step 1/1.</text>
</comment>
<dbReference type="EMBL" id="FMZA01000002">
    <property type="protein sequence ID" value="SDC05467.1"/>
    <property type="molecule type" value="Genomic_DNA"/>
</dbReference>
<evidence type="ECO:0000256" key="3">
    <source>
        <dbReference type="ARBA" id="ARBA00022475"/>
    </source>
</evidence>
<evidence type="ECO:0000256" key="2">
    <source>
        <dbReference type="ARBA" id="ARBA00004919"/>
    </source>
</evidence>
<dbReference type="NCBIfam" id="TIGR01473">
    <property type="entry name" value="cyoE_ctaB"/>
    <property type="match status" value="1"/>
</dbReference>
<dbReference type="AlphaFoldDB" id="A0A1G6IFY1"/>
<sequence length="306" mass="33882">MERPMTQQLLAGASETTAKASWRDYWILTKPGINASNLMATFTGFWLAGHDTFNFTLLLVTLLGTALVIAGGCAVNNYIDRDIDPQMGRTQDRPIPAGRIRPQSALWTGILLGVAGVALLSILVNPLSALLAAFGYIVYVVIYSMWTKRTTIWNTIVGSFSGAIPPLVGWAAVEGTLGLAAWMLFLFMFVWQPAHFYALAMMKEEDYRTAGVPMWSVVKGQKDTRRQTILFVGMMLPVSLLLWMTGVVGWLFLAMALLLGGGWFYLGVAGWSGEEHEGWARKMFLYSLFYLTLMQVAMLIDPVLFG</sequence>
<evidence type="ECO:0000256" key="5">
    <source>
        <dbReference type="ARBA" id="ARBA00022692"/>
    </source>
</evidence>
<feature type="transmembrane region" description="Helical" evidence="10">
    <location>
        <begin position="250"/>
        <end position="271"/>
    </location>
</feature>
<comment type="miscellaneous">
    <text evidence="10">Carbon 2 of the heme B porphyrin ring is defined according to the Fischer nomenclature.</text>
</comment>